<dbReference type="EMBL" id="HACG01038576">
    <property type="protein sequence ID" value="CEK85441.1"/>
    <property type="molecule type" value="Transcribed_RNA"/>
</dbReference>
<protein>
    <submittedName>
        <fullName evidence="1">Uncharacterized protein</fullName>
    </submittedName>
</protein>
<proteinExistence type="predicted"/>
<organism evidence="1">
    <name type="scientific">Arion vulgaris</name>
    <dbReference type="NCBI Taxonomy" id="1028688"/>
    <lineage>
        <taxon>Eukaryota</taxon>
        <taxon>Metazoa</taxon>
        <taxon>Spiralia</taxon>
        <taxon>Lophotrochozoa</taxon>
        <taxon>Mollusca</taxon>
        <taxon>Gastropoda</taxon>
        <taxon>Heterobranchia</taxon>
        <taxon>Euthyneura</taxon>
        <taxon>Panpulmonata</taxon>
        <taxon>Eupulmonata</taxon>
        <taxon>Stylommatophora</taxon>
        <taxon>Helicina</taxon>
        <taxon>Arionoidea</taxon>
        <taxon>Arionidae</taxon>
        <taxon>Arion</taxon>
    </lineage>
</organism>
<sequence length="52" mass="5770">MTDASTLAGENVFGSFSNEITLSRIVLNLQSSTYTSLKQTRVCKSIFIINLR</sequence>
<reference evidence="1" key="1">
    <citation type="submission" date="2014-12" db="EMBL/GenBank/DDBJ databases">
        <title>Insight into the proteome of Arion vulgaris.</title>
        <authorList>
            <person name="Aradska J."/>
            <person name="Bulat T."/>
            <person name="Smidak R."/>
            <person name="Sarate P."/>
            <person name="Gangsoo J."/>
            <person name="Sialana F."/>
            <person name="Bilban M."/>
            <person name="Lubec G."/>
        </authorList>
    </citation>
    <scope>NUCLEOTIDE SEQUENCE</scope>
    <source>
        <tissue evidence="1">Skin</tissue>
    </source>
</reference>
<name>A0A0B7AZI7_9EUPU</name>
<dbReference type="AlphaFoldDB" id="A0A0B7AZI7"/>
<accession>A0A0B7AZI7</accession>
<evidence type="ECO:0000313" key="1">
    <source>
        <dbReference type="EMBL" id="CEK85441.1"/>
    </source>
</evidence>
<gene>
    <name evidence="1" type="primary">ORF148259</name>
</gene>